<feature type="transmembrane region" description="Helical" evidence="10">
    <location>
        <begin position="7"/>
        <end position="30"/>
    </location>
</feature>
<dbReference type="SUPFAM" id="SSF47384">
    <property type="entry name" value="Homodimeric domain of signal transducing histidine kinase"/>
    <property type="match status" value="1"/>
</dbReference>
<keyword evidence="6 10" id="KW-0812">Transmembrane</keyword>
<dbReference type="InterPro" id="IPR036097">
    <property type="entry name" value="HisK_dim/P_sf"/>
</dbReference>
<evidence type="ECO:0000259" key="11">
    <source>
        <dbReference type="PROSITE" id="PS50109"/>
    </source>
</evidence>
<dbReference type="InterPro" id="IPR003594">
    <property type="entry name" value="HATPase_dom"/>
</dbReference>
<dbReference type="AlphaFoldDB" id="A0A2N6T592"/>
<feature type="transmembrane region" description="Helical" evidence="10">
    <location>
        <begin position="66"/>
        <end position="89"/>
    </location>
</feature>
<feature type="domain" description="HAMP" evidence="12">
    <location>
        <begin position="85"/>
        <end position="138"/>
    </location>
</feature>
<evidence type="ECO:0000256" key="4">
    <source>
        <dbReference type="ARBA" id="ARBA00022553"/>
    </source>
</evidence>
<dbReference type="PROSITE" id="PS50885">
    <property type="entry name" value="HAMP"/>
    <property type="match status" value="1"/>
</dbReference>
<dbReference type="CDD" id="cd00082">
    <property type="entry name" value="HisKA"/>
    <property type="match status" value="1"/>
</dbReference>
<sequence>MSLRSRITAMFVATTASVGLALIALVYGYLKLTPVPFRAEFPDSAVIDGAVPVTSEILRAMLTASLVSLLVLTILAGVIGWFVAGWVITPLSSIASTARKVTAGDMKERTGYSGAADELGDVSKALDTMLDTLADSITAQKRFSANASHELKTPISTIQTIADVALAGQDESELREALVRIREVNAGNAKTVNALLDLARAEMPTVDAIDFGAICRDCGIEAEAVTVTGDPILLQHAVSNLVRNAHTHGEYVAGALNVRNGQATVTVESSGPVLTEDEVATFVEPFTGSGHGLGLTLTDSIATSHGGRLELAPRKAGGLVARFIIPASRPTPTSQSGRLV</sequence>
<evidence type="ECO:0000256" key="6">
    <source>
        <dbReference type="ARBA" id="ARBA00022692"/>
    </source>
</evidence>
<dbReference type="GO" id="GO:0000155">
    <property type="term" value="F:phosphorelay sensor kinase activity"/>
    <property type="evidence" value="ECO:0007669"/>
    <property type="project" value="InterPro"/>
</dbReference>
<keyword evidence="9" id="KW-0902">Two-component regulatory system</keyword>
<comment type="caution">
    <text evidence="13">The sequence shown here is derived from an EMBL/GenBank/DDBJ whole genome shotgun (WGS) entry which is preliminary data.</text>
</comment>
<keyword evidence="7 13" id="KW-0418">Kinase</keyword>
<evidence type="ECO:0000256" key="5">
    <source>
        <dbReference type="ARBA" id="ARBA00022679"/>
    </source>
</evidence>
<keyword evidence="14" id="KW-1185">Reference proteome</keyword>
<dbReference type="SUPFAM" id="SSF158472">
    <property type="entry name" value="HAMP domain-like"/>
    <property type="match status" value="1"/>
</dbReference>
<evidence type="ECO:0000256" key="8">
    <source>
        <dbReference type="ARBA" id="ARBA00022989"/>
    </source>
</evidence>
<comment type="subcellular location">
    <subcellularLocation>
        <location evidence="2">Cell membrane</location>
    </subcellularLocation>
</comment>
<dbReference type="SMART" id="SM00304">
    <property type="entry name" value="HAMP"/>
    <property type="match status" value="1"/>
</dbReference>
<dbReference type="InterPro" id="IPR003661">
    <property type="entry name" value="HisK_dim/P_dom"/>
</dbReference>
<evidence type="ECO:0000256" key="7">
    <source>
        <dbReference type="ARBA" id="ARBA00022777"/>
    </source>
</evidence>
<dbReference type="Pfam" id="PF00512">
    <property type="entry name" value="HisKA"/>
    <property type="match status" value="1"/>
</dbReference>
<comment type="catalytic activity">
    <reaction evidence="1">
        <text>ATP + protein L-histidine = ADP + protein N-phospho-L-histidine.</text>
        <dbReference type="EC" id="2.7.13.3"/>
    </reaction>
</comment>
<keyword evidence="8 10" id="KW-1133">Transmembrane helix</keyword>
<feature type="domain" description="Histidine kinase" evidence="11">
    <location>
        <begin position="146"/>
        <end position="329"/>
    </location>
</feature>
<dbReference type="PANTHER" id="PTHR45436:SF5">
    <property type="entry name" value="SENSOR HISTIDINE KINASE TRCS"/>
    <property type="match status" value="1"/>
</dbReference>
<dbReference type="Gene3D" id="1.10.287.130">
    <property type="match status" value="1"/>
</dbReference>
<keyword evidence="5" id="KW-0808">Transferase</keyword>
<dbReference type="PROSITE" id="PS50109">
    <property type="entry name" value="HIS_KIN"/>
    <property type="match status" value="1"/>
</dbReference>
<organism evidence="13 14">
    <name type="scientific">Corynebacterium tuscaniense</name>
    <dbReference type="NCBI Taxonomy" id="302449"/>
    <lineage>
        <taxon>Bacteria</taxon>
        <taxon>Bacillati</taxon>
        <taxon>Actinomycetota</taxon>
        <taxon>Actinomycetes</taxon>
        <taxon>Mycobacteriales</taxon>
        <taxon>Corynebacteriaceae</taxon>
        <taxon>Corynebacterium</taxon>
    </lineage>
</organism>
<gene>
    <name evidence="13" type="ORF">CJ203_05595</name>
</gene>
<dbReference type="CDD" id="cd06225">
    <property type="entry name" value="HAMP"/>
    <property type="match status" value="1"/>
</dbReference>
<dbReference type="SMART" id="SM00388">
    <property type="entry name" value="HisKA"/>
    <property type="match status" value="1"/>
</dbReference>
<protein>
    <recommendedName>
        <fullName evidence="3">histidine kinase</fullName>
        <ecNumber evidence="3">2.7.13.3</ecNumber>
    </recommendedName>
</protein>
<dbReference type="Gene3D" id="6.10.340.10">
    <property type="match status" value="1"/>
</dbReference>
<dbReference type="Gene3D" id="3.30.565.10">
    <property type="entry name" value="Histidine kinase-like ATPase, C-terminal domain"/>
    <property type="match status" value="1"/>
</dbReference>
<dbReference type="GO" id="GO:0005886">
    <property type="term" value="C:plasma membrane"/>
    <property type="evidence" value="ECO:0007669"/>
    <property type="project" value="UniProtKB-SubCell"/>
</dbReference>
<dbReference type="EC" id="2.7.13.3" evidence="3"/>
<evidence type="ECO:0000256" key="3">
    <source>
        <dbReference type="ARBA" id="ARBA00012438"/>
    </source>
</evidence>
<evidence type="ECO:0000313" key="13">
    <source>
        <dbReference type="EMBL" id="PMC64481.1"/>
    </source>
</evidence>
<evidence type="ECO:0000256" key="1">
    <source>
        <dbReference type="ARBA" id="ARBA00000085"/>
    </source>
</evidence>
<dbReference type="SUPFAM" id="SSF55874">
    <property type="entry name" value="ATPase domain of HSP90 chaperone/DNA topoisomerase II/histidine kinase"/>
    <property type="match status" value="1"/>
</dbReference>
<dbReference type="Pfam" id="PF00672">
    <property type="entry name" value="HAMP"/>
    <property type="match status" value="1"/>
</dbReference>
<keyword evidence="10" id="KW-0472">Membrane</keyword>
<evidence type="ECO:0000256" key="10">
    <source>
        <dbReference type="SAM" id="Phobius"/>
    </source>
</evidence>
<dbReference type="InterPro" id="IPR003660">
    <property type="entry name" value="HAMP_dom"/>
</dbReference>
<dbReference type="EMBL" id="PNHG01000006">
    <property type="protein sequence ID" value="PMC64481.1"/>
    <property type="molecule type" value="Genomic_DNA"/>
</dbReference>
<dbReference type="InterPro" id="IPR005467">
    <property type="entry name" value="His_kinase_dom"/>
</dbReference>
<dbReference type="InterPro" id="IPR036890">
    <property type="entry name" value="HATPase_C_sf"/>
</dbReference>
<proteinExistence type="predicted"/>
<keyword evidence="4" id="KW-0597">Phosphoprotein</keyword>
<dbReference type="RefSeq" id="WP_102723879.1">
    <property type="nucleotide sequence ID" value="NZ_PNHG01000006.1"/>
</dbReference>
<evidence type="ECO:0000256" key="9">
    <source>
        <dbReference type="ARBA" id="ARBA00023012"/>
    </source>
</evidence>
<accession>A0A2N6T592</accession>
<dbReference type="InterPro" id="IPR050428">
    <property type="entry name" value="TCS_sensor_his_kinase"/>
</dbReference>
<evidence type="ECO:0000259" key="12">
    <source>
        <dbReference type="PROSITE" id="PS50885"/>
    </source>
</evidence>
<name>A0A2N6T592_9CORY</name>
<dbReference type="SMART" id="SM00387">
    <property type="entry name" value="HATPase_c"/>
    <property type="match status" value="1"/>
</dbReference>
<dbReference type="Pfam" id="PF02518">
    <property type="entry name" value="HATPase_c"/>
    <property type="match status" value="1"/>
</dbReference>
<evidence type="ECO:0000256" key="2">
    <source>
        <dbReference type="ARBA" id="ARBA00004236"/>
    </source>
</evidence>
<reference evidence="13 14" key="1">
    <citation type="submission" date="2017-09" db="EMBL/GenBank/DDBJ databases">
        <title>Bacterial strain isolated from the female urinary microbiota.</title>
        <authorList>
            <person name="Thomas-White K."/>
            <person name="Kumar N."/>
            <person name="Forster S."/>
            <person name="Putonti C."/>
            <person name="Lawley T."/>
            <person name="Wolfe A.J."/>
        </authorList>
    </citation>
    <scope>NUCLEOTIDE SEQUENCE [LARGE SCALE GENOMIC DNA]</scope>
    <source>
        <strain evidence="13 14">UMB0792</strain>
    </source>
</reference>
<dbReference type="Proteomes" id="UP000235836">
    <property type="component" value="Unassembled WGS sequence"/>
</dbReference>
<dbReference type="PANTHER" id="PTHR45436">
    <property type="entry name" value="SENSOR HISTIDINE KINASE YKOH"/>
    <property type="match status" value="1"/>
</dbReference>
<evidence type="ECO:0000313" key="14">
    <source>
        <dbReference type="Proteomes" id="UP000235836"/>
    </source>
</evidence>